<evidence type="ECO:0000256" key="1">
    <source>
        <dbReference type="SAM" id="Phobius"/>
    </source>
</evidence>
<reference evidence="3 4" key="1">
    <citation type="journal article" date="2017" name="Environ. Microbiol.">
        <title>Decay of the glycolytic pathway and adaptation to intranuclear parasitism within Enterocytozoonidae microsporidia.</title>
        <authorList>
            <person name="Wiredu Boakye D."/>
            <person name="Jaroenlak P."/>
            <person name="Prachumwat A."/>
            <person name="Williams T.A."/>
            <person name="Bateman K.S."/>
            <person name="Itsathitphaisarn O."/>
            <person name="Sritunyalucksana K."/>
            <person name="Paszkiewicz K.H."/>
            <person name="Moore K.A."/>
            <person name="Stentiford G.D."/>
            <person name="Williams B.A."/>
        </authorList>
    </citation>
    <scope>NUCLEOTIDE SEQUENCE [LARGE SCALE GENOMIC DNA]</scope>
    <source>
        <strain evidence="3 4">TH1</strain>
    </source>
</reference>
<evidence type="ECO:0000259" key="2">
    <source>
        <dbReference type="SMART" id="SM00563"/>
    </source>
</evidence>
<feature type="transmembrane region" description="Helical" evidence="1">
    <location>
        <begin position="55"/>
        <end position="74"/>
    </location>
</feature>
<dbReference type="SMART" id="SM00563">
    <property type="entry name" value="PlsC"/>
    <property type="match status" value="1"/>
</dbReference>
<sequence>MKVKEFLLKTKSILRFCNATIFFLVYTIVTWLLFTLNDIYTPKKYYERIRMRIKFFYAYVVMGTFYILVPRNFYLSIDKTILEHFGTLSEKDGKITYIPYKDNKLKKMVLMSNHLSEFDFVFYIRALYEYDLIGNMVFGMKYELFSVPFFGDICKYCEFIGINRKDPNKLQKYISDISQMNLKNFFTYIFFPEGTIYAGNTYEKNLEWCKNNKVKPFDFVIYPRSGGIQNAIELVRSNNLKNTLDTSIETQDVEFNSSDIKMRKYDTLFLDGTIFFNPFSNNFSPMGNKIKMMALKSHECTLNIILENATDFTFLDDKNQKSNSYVMSSFAKKDSFMKKVKQNKEFINLESFKEFVNKEHSVKKHIQKEHSFYTHQGFVMIIFLYFILFYWCCF</sequence>
<dbReference type="OrthoDB" id="189226at2759"/>
<dbReference type="VEuPathDB" id="MicrosporidiaDB:EHP00_123"/>
<dbReference type="STRING" id="646526.A0A1W0E5U7"/>
<feature type="domain" description="Phospholipid/glycerol acyltransferase" evidence="2">
    <location>
        <begin position="108"/>
        <end position="229"/>
    </location>
</feature>
<dbReference type="EMBL" id="MNPJ01000019">
    <property type="protein sequence ID" value="OQS54621.1"/>
    <property type="molecule type" value="Genomic_DNA"/>
</dbReference>
<name>A0A1W0E5U7_9MICR</name>
<proteinExistence type="predicted"/>
<dbReference type="GO" id="GO:0016746">
    <property type="term" value="F:acyltransferase activity"/>
    <property type="evidence" value="ECO:0007669"/>
    <property type="project" value="InterPro"/>
</dbReference>
<dbReference type="InterPro" id="IPR002123">
    <property type="entry name" value="Plipid/glycerol_acylTrfase"/>
</dbReference>
<feature type="transmembrane region" description="Helical" evidence="1">
    <location>
        <begin position="12"/>
        <end position="34"/>
    </location>
</feature>
<keyword evidence="4" id="KW-1185">Reference proteome</keyword>
<organism evidence="3 4">
    <name type="scientific">Ecytonucleospora hepatopenaei</name>
    <dbReference type="NCBI Taxonomy" id="646526"/>
    <lineage>
        <taxon>Eukaryota</taxon>
        <taxon>Fungi</taxon>
        <taxon>Fungi incertae sedis</taxon>
        <taxon>Microsporidia</taxon>
        <taxon>Enterocytozoonidae</taxon>
        <taxon>Ecytonucleospora</taxon>
    </lineage>
</organism>
<gene>
    <name evidence="3" type="primary">LCLAT1</name>
    <name evidence="3" type="ORF">EHP00_123</name>
</gene>
<comment type="caution">
    <text evidence="3">The sequence shown here is derived from an EMBL/GenBank/DDBJ whole genome shotgun (WGS) entry which is preliminary data.</text>
</comment>
<evidence type="ECO:0000313" key="3">
    <source>
        <dbReference type="EMBL" id="OQS54621.1"/>
    </source>
</evidence>
<dbReference type="GO" id="GO:0012505">
    <property type="term" value="C:endomembrane system"/>
    <property type="evidence" value="ECO:0007669"/>
    <property type="project" value="TreeGrafter"/>
</dbReference>
<protein>
    <submittedName>
        <fullName evidence="3">LCLAT1</fullName>
    </submittedName>
</protein>
<accession>A0A1W0E5U7</accession>
<dbReference type="Proteomes" id="UP000192758">
    <property type="component" value="Unassembled WGS sequence"/>
</dbReference>
<dbReference type="PANTHER" id="PTHR10983">
    <property type="entry name" value="1-ACYLGLYCEROL-3-PHOSPHATE ACYLTRANSFERASE-RELATED"/>
    <property type="match status" value="1"/>
</dbReference>
<dbReference type="PANTHER" id="PTHR10983:SF16">
    <property type="entry name" value="LYSOCARDIOLIPIN ACYLTRANSFERASE 1"/>
    <property type="match status" value="1"/>
</dbReference>
<dbReference type="Pfam" id="PF01553">
    <property type="entry name" value="Acyltransferase"/>
    <property type="match status" value="1"/>
</dbReference>
<keyword evidence="1" id="KW-0812">Transmembrane</keyword>
<dbReference type="SUPFAM" id="SSF69593">
    <property type="entry name" value="Glycerol-3-phosphate (1)-acyltransferase"/>
    <property type="match status" value="1"/>
</dbReference>
<evidence type="ECO:0000313" key="4">
    <source>
        <dbReference type="Proteomes" id="UP000192758"/>
    </source>
</evidence>
<keyword evidence="1" id="KW-1133">Transmembrane helix</keyword>
<dbReference type="AlphaFoldDB" id="A0A1W0E5U7"/>
<keyword evidence="1" id="KW-0472">Membrane</keyword>
<feature type="transmembrane region" description="Helical" evidence="1">
    <location>
        <begin position="372"/>
        <end position="393"/>
    </location>
</feature>